<evidence type="ECO:0000256" key="1">
    <source>
        <dbReference type="SAM" id="Coils"/>
    </source>
</evidence>
<proteinExistence type="predicted"/>
<organism evidence="2 3">
    <name type="scientific">Pseudomonas fluorescens</name>
    <dbReference type="NCBI Taxonomy" id="294"/>
    <lineage>
        <taxon>Bacteria</taxon>
        <taxon>Pseudomonadati</taxon>
        <taxon>Pseudomonadota</taxon>
        <taxon>Gammaproteobacteria</taxon>
        <taxon>Pseudomonadales</taxon>
        <taxon>Pseudomonadaceae</taxon>
        <taxon>Pseudomonas</taxon>
    </lineage>
</organism>
<protein>
    <submittedName>
        <fullName evidence="2">Uncharacterized protein</fullName>
    </submittedName>
</protein>
<evidence type="ECO:0000313" key="2">
    <source>
        <dbReference type="EMBL" id="VVN75507.1"/>
    </source>
</evidence>
<dbReference type="AlphaFoldDB" id="A0A5E7AGF9"/>
<reference evidence="2 3" key="1">
    <citation type="submission" date="2019-09" db="EMBL/GenBank/DDBJ databases">
        <authorList>
            <person name="Chandra G."/>
            <person name="Truman W A."/>
        </authorList>
    </citation>
    <scope>NUCLEOTIDE SEQUENCE [LARGE SCALE GENOMIC DNA]</scope>
    <source>
        <strain evidence="2">PS833</strain>
    </source>
</reference>
<sequence length="150" mass="16590">MMSEVKRYGHISYPVKATPQILQLYPAMKVYAPASDFDRVTAERDALQLRLNEADQRLDNLTANHLGDSVCKGAIALGTACGKCTRCLAEQISTVSGTGEVKFAIMIDEANVHYGWTFQRHPDGMWVSGRKATEVEMHAARTHASITHQL</sequence>
<evidence type="ECO:0000313" key="3">
    <source>
        <dbReference type="Proteomes" id="UP000409037"/>
    </source>
</evidence>
<gene>
    <name evidence="2" type="ORF">PS833_00706</name>
</gene>
<name>A0A5E7AGF9_PSEFL</name>
<keyword evidence="1" id="KW-0175">Coiled coil</keyword>
<dbReference type="Proteomes" id="UP000409037">
    <property type="component" value="Unassembled WGS sequence"/>
</dbReference>
<accession>A0A5E7AGF9</accession>
<dbReference type="EMBL" id="CABVHU010000001">
    <property type="protein sequence ID" value="VVN75507.1"/>
    <property type="molecule type" value="Genomic_DNA"/>
</dbReference>
<feature type="coiled-coil region" evidence="1">
    <location>
        <begin position="37"/>
        <end position="64"/>
    </location>
</feature>